<organism evidence="2 3">
    <name type="scientific">Caerostris extrusa</name>
    <name type="common">Bark spider</name>
    <name type="synonym">Caerostris bankana</name>
    <dbReference type="NCBI Taxonomy" id="172846"/>
    <lineage>
        <taxon>Eukaryota</taxon>
        <taxon>Metazoa</taxon>
        <taxon>Ecdysozoa</taxon>
        <taxon>Arthropoda</taxon>
        <taxon>Chelicerata</taxon>
        <taxon>Arachnida</taxon>
        <taxon>Araneae</taxon>
        <taxon>Araneomorphae</taxon>
        <taxon>Entelegynae</taxon>
        <taxon>Araneoidea</taxon>
        <taxon>Araneidae</taxon>
        <taxon>Caerostris</taxon>
    </lineage>
</organism>
<dbReference type="Proteomes" id="UP001054945">
    <property type="component" value="Unassembled WGS sequence"/>
</dbReference>
<dbReference type="AlphaFoldDB" id="A0AAV4R092"/>
<protein>
    <recommendedName>
        <fullName evidence="1">Integrase zinc-binding domain-containing protein</fullName>
    </recommendedName>
</protein>
<accession>A0AAV4R092</accession>
<proteinExistence type="predicted"/>
<dbReference type="EMBL" id="BPLR01007031">
    <property type="protein sequence ID" value="GIY14004.1"/>
    <property type="molecule type" value="Genomic_DNA"/>
</dbReference>
<dbReference type="InterPro" id="IPR041588">
    <property type="entry name" value="Integrase_H2C2"/>
</dbReference>
<comment type="caution">
    <text evidence="2">The sequence shown here is derived from an EMBL/GenBank/DDBJ whole genome shotgun (WGS) entry which is preliminary data.</text>
</comment>
<evidence type="ECO:0000313" key="3">
    <source>
        <dbReference type="Proteomes" id="UP001054945"/>
    </source>
</evidence>
<name>A0AAV4R092_CAEEX</name>
<dbReference type="Gene3D" id="1.10.340.70">
    <property type="match status" value="1"/>
</dbReference>
<evidence type="ECO:0000259" key="1">
    <source>
        <dbReference type="Pfam" id="PF17921"/>
    </source>
</evidence>
<gene>
    <name evidence="2" type="ORF">CEXT_663201</name>
</gene>
<keyword evidence="3" id="KW-1185">Reference proteome</keyword>
<dbReference type="Pfam" id="PF17921">
    <property type="entry name" value="Integrase_H2C2"/>
    <property type="match status" value="1"/>
</dbReference>
<sequence length="113" mass="13606">MHLERFYFRMLDQMNTPLNIQAFSKKQNATLRQQKERLSLLSELLSEEPQLVVPEHGSTLIVQKHHDAQSAGHYEAEETFNRMANRYYWTGMRKFITEEQRWIFLIEECRKMG</sequence>
<evidence type="ECO:0000313" key="2">
    <source>
        <dbReference type="EMBL" id="GIY14004.1"/>
    </source>
</evidence>
<feature type="domain" description="Integrase zinc-binding" evidence="1">
    <location>
        <begin position="54"/>
        <end position="97"/>
    </location>
</feature>
<reference evidence="2 3" key="1">
    <citation type="submission" date="2021-06" db="EMBL/GenBank/DDBJ databases">
        <title>Caerostris extrusa draft genome.</title>
        <authorList>
            <person name="Kono N."/>
            <person name="Arakawa K."/>
        </authorList>
    </citation>
    <scope>NUCLEOTIDE SEQUENCE [LARGE SCALE GENOMIC DNA]</scope>
</reference>